<keyword evidence="1 7" id="KW-1003">Cell membrane</keyword>
<sequence length="333" mass="35811">MRRRSRAARRRRTLFAIAAVAAVILACAGGFAAFGPGPSARTGDVTEVLLPRGSGVAGVSAALKSAGVIRSEWVFQVLARATGAGRSLKAGEYAIPSRASPLTILSDLTAGRTIIRKVTLPEGLTSAMIVRQLQSVSWLTGEVTVPEEGTLLPETYRAERGDTRQSLLDRMRADQQTLLERLWASRKPGLPLATPQEAVILASIVEKETGLRDERRRVAGVFINRLRIGMRLQSDPTVIYAVSRGEPLGRGIRASELASRSPWNTYAYSGLPPTPIANPGRASLEAVLDPLETRELYFVADGSGGHVFAETLEAHNANVARWRQVERAKAAGG</sequence>
<dbReference type="Proteomes" id="UP000247763">
    <property type="component" value="Chromosome"/>
</dbReference>
<evidence type="ECO:0000256" key="3">
    <source>
        <dbReference type="ARBA" id="ARBA00022989"/>
    </source>
</evidence>
<dbReference type="GO" id="GO:0005886">
    <property type="term" value="C:plasma membrane"/>
    <property type="evidence" value="ECO:0007669"/>
    <property type="project" value="UniProtKB-UniRule"/>
</dbReference>
<evidence type="ECO:0000256" key="7">
    <source>
        <dbReference type="HAMAP-Rule" id="MF_02065"/>
    </source>
</evidence>
<dbReference type="Gene3D" id="3.30.160.60">
    <property type="entry name" value="Classic Zinc Finger"/>
    <property type="match status" value="1"/>
</dbReference>
<comment type="similarity">
    <text evidence="7">Belongs to the transglycosylase MltG family.</text>
</comment>
<evidence type="ECO:0000256" key="2">
    <source>
        <dbReference type="ARBA" id="ARBA00022692"/>
    </source>
</evidence>
<organism evidence="9 10">
    <name type="scientific">Phenylobacterium parvum</name>
    <dbReference type="NCBI Taxonomy" id="2201350"/>
    <lineage>
        <taxon>Bacteria</taxon>
        <taxon>Pseudomonadati</taxon>
        <taxon>Pseudomonadota</taxon>
        <taxon>Alphaproteobacteria</taxon>
        <taxon>Caulobacterales</taxon>
        <taxon>Caulobacteraceae</taxon>
        <taxon>Phenylobacterium</taxon>
    </lineage>
</organism>
<dbReference type="EMBL" id="CP029479">
    <property type="protein sequence ID" value="AWM77363.1"/>
    <property type="molecule type" value="Genomic_DNA"/>
</dbReference>
<keyword evidence="2 7" id="KW-0812">Transmembrane</keyword>
<dbReference type="PROSITE" id="PS51257">
    <property type="entry name" value="PROKAR_LIPOPROTEIN"/>
    <property type="match status" value="1"/>
</dbReference>
<dbReference type="AlphaFoldDB" id="A0A2Z3HLI5"/>
<gene>
    <name evidence="7 9" type="primary">mltG</name>
    <name evidence="9" type="ORF">HYN04_06035</name>
</gene>
<keyword evidence="8" id="KW-0732">Signal</keyword>
<evidence type="ECO:0000256" key="1">
    <source>
        <dbReference type="ARBA" id="ARBA00022475"/>
    </source>
</evidence>
<proteinExistence type="inferred from homology"/>
<keyword evidence="3 7" id="KW-1133">Transmembrane helix</keyword>
<dbReference type="OrthoDB" id="9814591at2"/>
<dbReference type="KEGG" id="phb:HYN04_06035"/>
<feature type="signal peptide" evidence="8">
    <location>
        <begin position="1"/>
        <end position="32"/>
    </location>
</feature>
<reference evidence="10" key="1">
    <citation type="submission" date="2018-05" db="EMBL/GenBank/DDBJ databases">
        <title>Genome sequencing of Phenylobacterium sp. HYN0004.</title>
        <authorList>
            <person name="Yi H."/>
            <person name="Baek C."/>
        </authorList>
    </citation>
    <scope>NUCLEOTIDE SEQUENCE [LARGE SCALE GENOMIC DNA]</scope>
    <source>
        <strain evidence="10">HYN0004</strain>
    </source>
</reference>
<dbReference type="InterPro" id="IPR003770">
    <property type="entry name" value="MLTG-like"/>
</dbReference>
<evidence type="ECO:0000256" key="6">
    <source>
        <dbReference type="ARBA" id="ARBA00023316"/>
    </source>
</evidence>
<evidence type="ECO:0000256" key="8">
    <source>
        <dbReference type="SAM" id="SignalP"/>
    </source>
</evidence>
<comment type="function">
    <text evidence="7">Functions as a peptidoglycan terminase that cleaves nascent peptidoglycan strands endolytically to terminate their elongation.</text>
</comment>
<keyword evidence="10" id="KW-1185">Reference proteome</keyword>
<comment type="catalytic activity">
    <reaction evidence="7">
        <text>a peptidoglycan chain = a peptidoglycan chain with N-acetyl-1,6-anhydromuramyl-[peptide] at the reducing end + a peptidoglycan chain with N-acetylglucosamine at the non-reducing end.</text>
        <dbReference type="EC" id="4.2.2.29"/>
    </reaction>
</comment>
<name>A0A2Z3HLI5_9CAUL</name>
<dbReference type="GO" id="GO:0009252">
    <property type="term" value="P:peptidoglycan biosynthetic process"/>
    <property type="evidence" value="ECO:0007669"/>
    <property type="project" value="UniProtKB-UniRule"/>
</dbReference>
<evidence type="ECO:0000313" key="9">
    <source>
        <dbReference type="EMBL" id="AWM77363.1"/>
    </source>
</evidence>
<evidence type="ECO:0000256" key="5">
    <source>
        <dbReference type="ARBA" id="ARBA00023239"/>
    </source>
</evidence>
<dbReference type="NCBIfam" id="TIGR00247">
    <property type="entry name" value="endolytic transglycosylase MltG"/>
    <property type="match status" value="1"/>
</dbReference>
<dbReference type="CDD" id="cd08010">
    <property type="entry name" value="MltG_like"/>
    <property type="match status" value="1"/>
</dbReference>
<dbReference type="PANTHER" id="PTHR30518:SF2">
    <property type="entry name" value="ENDOLYTIC MUREIN TRANSGLYCOSYLASE"/>
    <property type="match status" value="1"/>
</dbReference>
<dbReference type="GO" id="GO:0071555">
    <property type="term" value="P:cell wall organization"/>
    <property type="evidence" value="ECO:0007669"/>
    <property type="project" value="UniProtKB-KW"/>
</dbReference>
<evidence type="ECO:0000313" key="10">
    <source>
        <dbReference type="Proteomes" id="UP000247763"/>
    </source>
</evidence>
<evidence type="ECO:0000256" key="4">
    <source>
        <dbReference type="ARBA" id="ARBA00023136"/>
    </source>
</evidence>
<keyword evidence="5 7" id="KW-0456">Lyase</keyword>
<dbReference type="EC" id="4.2.2.29" evidence="7"/>
<protein>
    <recommendedName>
        <fullName evidence="7">Endolytic murein transglycosylase</fullName>
        <ecNumber evidence="7">4.2.2.29</ecNumber>
    </recommendedName>
    <alternativeName>
        <fullName evidence="7">Peptidoglycan lytic transglycosylase</fullName>
    </alternativeName>
    <alternativeName>
        <fullName evidence="7">Peptidoglycan polymerization terminase</fullName>
    </alternativeName>
</protein>
<feature type="site" description="Important for catalytic activity" evidence="7">
    <location>
        <position position="208"/>
    </location>
</feature>
<dbReference type="GO" id="GO:0008932">
    <property type="term" value="F:lytic endotransglycosylase activity"/>
    <property type="evidence" value="ECO:0007669"/>
    <property type="project" value="UniProtKB-UniRule"/>
</dbReference>
<feature type="chain" id="PRO_5016256213" description="Endolytic murein transglycosylase" evidence="8">
    <location>
        <begin position="33"/>
        <end position="333"/>
    </location>
</feature>
<dbReference type="Pfam" id="PF02618">
    <property type="entry name" value="YceG"/>
    <property type="match status" value="1"/>
</dbReference>
<keyword evidence="7" id="KW-0997">Cell inner membrane</keyword>
<dbReference type="PANTHER" id="PTHR30518">
    <property type="entry name" value="ENDOLYTIC MUREIN TRANSGLYCOSYLASE"/>
    <property type="match status" value="1"/>
</dbReference>
<dbReference type="HAMAP" id="MF_02065">
    <property type="entry name" value="MltG"/>
    <property type="match status" value="1"/>
</dbReference>
<dbReference type="Gene3D" id="3.30.1490.480">
    <property type="entry name" value="Endolytic murein transglycosylase"/>
    <property type="match status" value="1"/>
</dbReference>
<keyword evidence="4 7" id="KW-0472">Membrane</keyword>
<keyword evidence="6 7" id="KW-0961">Cell wall biogenesis/degradation</keyword>
<accession>A0A2Z3HLI5</accession>